<name>A0A397ZST1_BRACM</name>
<reference evidence="1 2" key="1">
    <citation type="submission" date="2018-06" db="EMBL/GenBank/DDBJ databases">
        <title>WGS assembly of Brassica rapa FPsc.</title>
        <authorList>
            <person name="Bowman J."/>
            <person name="Kohchi T."/>
            <person name="Yamato K."/>
            <person name="Jenkins J."/>
            <person name="Shu S."/>
            <person name="Ishizaki K."/>
            <person name="Yamaoka S."/>
            <person name="Nishihama R."/>
            <person name="Nakamura Y."/>
            <person name="Berger F."/>
            <person name="Adam C."/>
            <person name="Aki S."/>
            <person name="Althoff F."/>
            <person name="Araki T."/>
            <person name="Arteaga-Vazquez M."/>
            <person name="Balasubrmanian S."/>
            <person name="Bauer D."/>
            <person name="Boehm C."/>
            <person name="Briginshaw L."/>
            <person name="Caballero-Perez J."/>
            <person name="Catarino B."/>
            <person name="Chen F."/>
            <person name="Chiyoda S."/>
            <person name="Chovatia M."/>
            <person name="Davies K."/>
            <person name="Delmans M."/>
            <person name="Demura T."/>
            <person name="Dierschke T."/>
            <person name="Dolan L."/>
            <person name="Dorantes-Acosta A."/>
            <person name="Eklund D."/>
            <person name="Florent S."/>
            <person name="Flores-Sandoval E."/>
            <person name="Fujiyama A."/>
            <person name="Fukuzawa H."/>
            <person name="Galik B."/>
            <person name="Grimanelli D."/>
            <person name="Grimwood J."/>
            <person name="Grossniklaus U."/>
            <person name="Hamada T."/>
            <person name="Haseloff J."/>
            <person name="Hetherington A."/>
            <person name="Higo A."/>
            <person name="Hirakawa Y."/>
            <person name="Hundley H."/>
            <person name="Ikeda Y."/>
            <person name="Inoue K."/>
            <person name="Inoue S."/>
            <person name="Ishida S."/>
            <person name="Jia Q."/>
            <person name="Kakita M."/>
            <person name="Kanazawa T."/>
            <person name="Kawai Y."/>
            <person name="Kawashima T."/>
            <person name="Kennedy M."/>
            <person name="Kinose K."/>
            <person name="Kinoshita T."/>
            <person name="Kohara Y."/>
            <person name="Koide E."/>
            <person name="Komatsu K."/>
            <person name="Kopischke S."/>
            <person name="Kubo M."/>
            <person name="Kyozuka J."/>
            <person name="Lagercrantz U."/>
            <person name="Lin S."/>
            <person name="Lindquist E."/>
            <person name="Lipzen A."/>
            <person name="Lu C."/>
            <person name="Luna E."/>
            <person name="Martienssen R."/>
            <person name="Minamino N."/>
            <person name="Mizutani M."/>
            <person name="Mizutani M."/>
            <person name="Mochizuki N."/>
            <person name="Monte I."/>
            <person name="Mosher R."/>
            <person name="Nagasaki H."/>
            <person name="Nakagami H."/>
            <person name="Naramoto S."/>
            <person name="Nishitani K."/>
            <person name="Ohtani M."/>
            <person name="Okamoto T."/>
            <person name="Okumura M."/>
            <person name="Phillips J."/>
            <person name="Pollak B."/>
            <person name="Reinders A."/>
            <person name="Roevekamp M."/>
            <person name="Sano R."/>
            <person name="Sawa S."/>
            <person name="Schmid M."/>
            <person name="Shirakawa M."/>
            <person name="Solano R."/>
            <person name="Spunde A."/>
            <person name="Suetsugu N."/>
            <person name="Sugano S."/>
            <person name="Sugiyama A."/>
            <person name="Sun R."/>
            <person name="Suzuki Y."/>
            <person name="Takenaka M."/>
            <person name="Takezawa D."/>
            <person name="Tomogane H."/>
            <person name="Tsuzuki M."/>
            <person name="Ueda T."/>
            <person name="Umeda M."/>
            <person name="Ward J."/>
            <person name="Watanabe Y."/>
            <person name="Yazaki K."/>
            <person name="Yokoyama R."/>
            <person name="Yoshitake Y."/>
            <person name="Yotsui I."/>
            <person name="Zachgo S."/>
            <person name="Schmutz J."/>
        </authorList>
    </citation>
    <scope>NUCLEOTIDE SEQUENCE [LARGE SCALE GENOMIC DNA]</scope>
    <source>
        <strain evidence="2">cv. B-3</strain>
    </source>
</reference>
<protein>
    <submittedName>
        <fullName evidence="1">Uncharacterized protein</fullName>
    </submittedName>
</protein>
<dbReference type="EMBL" id="CM010630">
    <property type="protein sequence ID" value="RID68659.1"/>
    <property type="molecule type" value="Genomic_DNA"/>
</dbReference>
<proteinExistence type="predicted"/>
<evidence type="ECO:0000313" key="1">
    <source>
        <dbReference type="EMBL" id="RID68659.1"/>
    </source>
</evidence>
<organism evidence="1 2">
    <name type="scientific">Brassica campestris</name>
    <name type="common">Field mustard</name>
    <dbReference type="NCBI Taxonomy" id="3711"/>
    <lineage>
        <taxon>Eukaryota</taxon>
        <taxon>Viridiplantae</taxon>
        <taxon>Streptophyta</taxon>
        <taxon>Embryophyta</taxon>
        <taxon>Tracheophyta</taxon>
        <taxon>Spermatophyta</taxon>
        <taxon>Magnoliopsida</taxon>
        <taxon>eudicotyledons</taxon>
        <taxon>Gunneridae</taxon>
        <taxon>Pentapetalae</taxon>
        <taxon>rosids</taxon>
        <taxon>malvids</taxon>
        <taxon>Brassicales</taxon>
        <taxon>Brassicaceae</taxon>
        <taxon>Brassiceae</taxon>
        <taxon>Brassica</taxon>
    </lineage>
</organism>
<dbReference type="AlphaFoldDB" id="A0A397ZST1"/>
<sequence>MIANAIRRSVLLSIIGSCKKRMEREEQTGK</sequence>
<accession>A0A397ZST1</accession>
<dbReference type="Proteomes" id="UP000264353">
    <property type="component" value="Chromosome A3"/>
</dbReference>
<evidence type="ECO:0000313" key="2">
    <source>
        <dbReference type="Proteomes" id="UP000264353"/>
    </source>
</evidence>
<gene>
    <name evidence="1" type="ORF">BRARA_C00805</name>
</gene>